<dbReference type="Proteomes" id="UP001058974">
    <property type="component" value="Chromosome 3"/>
</dbReference>
<protein>
    <submittedName>
        <fullName evidence="2">Uncharacterized protein</fullName>
    </submittedName>
</protein>
<gene>
    <name evidence="2" type="ORF">KIW84_034610</name>
</gene>
<feature type="compositionally biased region" description="Low complexity" evidence="1">
    <location>
        <begin position="1"/>
        <end position="11"/>
    </location>
</feature>
<comment type="caution">
    <text evidence="2">The sequence shown here is derived from an EMBL/GenBank/DDBJ whole genome shotgun (WGS) entry which is preliminary data.</text>
</comment>
<accession>A0A9D4Y4E3</accession>
<feature type="region of interest" description="Disordered" evidence="1">
    <location>
        <begin position="1"/>
        <end position="55"/>
    </location>
</feature>
<dbReference type="Gramene" id="Psat03G0461000-T2">
    <property type="protein sequence ID" value="KAI5430096.1"/>
    <property type="gene ID" value="KIW84_034610"/>
</dbReference>
<dbReference type="AlphaFoldDB" id="A0A9D4Y4E3"/>
<dbReference type="EMBL" id="JAMSHJ010000003">
    <property type="protein sequence ID" value="KAI5430096.1"/>
    <property type="molecule type" value="Genomic_DNA"/>
</dbReference>
<evidence type="ECO:0000256" key="1">
    <source>
        <dbReference type="SAM" id="MobiDB-lite"/>
    </source>
</evidence>
<organism evidence="2 3">
    <name type="scientific">Pisum sativum</name>
    <name type="common">Garden pea</name>
    <name type="synonym">Lathyrus oleraceus</name>
    <dbReference type="NCBI Taxonomy" id="3888"/>
    <lineage>
        <taxon>Eukaryota</taxon>
        <taxon>Viridiplantae</taxon>
        <taxon>Streptophyta</taxon>
        <taxon>Embryophyta</taxon>
        <taxon>Tracheophyta</taxon>
        <taxon>Spermatophyta</taxon>
        <taxon>Magnoliopsida</taxon>
        <taxon>eudicotyledons</taxon>
        <taxon>Gunneridae</taxon>
        <taxon>Pentapetalae</taxon>
        <taxon>rosids</taxon>
        <taxon>fabids</taxon>
        <taxon>Fabales</taxon>
        <taxon>Fabaceae</taxon>
        <taxon>Papilionoideae</taxon>
        <taxon>50 kb inversion clade</taxon>
        <taxon>NPAAA clade</taxon>
        <taxon>Hologalegina</taxon>
        <taxon>IRL clade</taxon>
        <taxon>Fabeae</taxon>
        <taxon>Lathyrus</taxon>
    </lineage>
</organism>
<sequence>MASLSSTTALAPPLPPPTISRLRTTSIRAQSISLPDSDPNTNSPPSSSITGVDKLRHTTMAVTDERTKRIAKEVEKMKSKEAKERKEMKNRKVASQKAVSVILRREATKAVIDKRRRKGPVNSKKLLPRTVLEALHERIAALRWESALKVYFFLLFCFFR</sequence>
<proteinExistence type="predicted"/>
<name>A0A9D4Y4E3_PEA</name>
<evidence type="ECO:0000313" key="3">
    <source>
        <dbReference type="Proteomes" id="UP001058974"/>
    </source>
</evidence>
<evidence type="ECO:0000313" key="2">
    <source>
        <dbReference type="EMBL" id="KAI5430096.1"/>
    </source>
</evidence>
<feature type="compositionally biased region" description="Low complexity" evidence="1">
    <location>
        <begin position="33"/>
        <end position="48"/>
    </location>
</feature>
<keyword evidence="3" id="KW-1185">Reference proteome</keyword>
<reference evidence="2 3" key="1">
    <citation type="journal article" date="2022" name="Nat. Genet.">
        <title>Improved pea reference genome and pan-genome highlight genomic features and evolutionary characteristics.</title>
        <authorList>
            <person name="Yang T."/>
            <person name="Liu R."/>
            <person name="Luo Y."/>
            <person name="Hu S."/>
            <person name="Wang D."/>
            <person name="Wang C."/>
            <person name="Pandey M.K."/>
            <person name="Ge S."/>
            <person name="Xu Q."/>
            <person name="Li N."/>
            <person name="Li G."/>
            <person name="Huang Y."/>
            <person name="Saxena R.K."/>
            <person name="Ji Y."/>
            <person name="Li M."/>
            <person name="Yan X."/>
            <person name="He Y."/>
            <person name="Liu Y."/>
            <person name="Wang X."/>
            <person name="Xiang C."/>
            <person name="Varshney R.K."/>
            <person name="Ding H."/>
            <person name="Gao S."/>
            <person name="Zong X."/>
        </authorList>
    </citation>
    <scope>NUCLEOTIDE SEQUENCE [LARGE SCALE GENOMIC DNA]</scope>
    <source>
        <strain evidence="2 3">cv. Zhongwan 6</strain>
    </source>
</reference>